<reference evidence="1 2" key="1">
    <citation type="journal article" date="2021" name="Sci. Rep.">
        <title>The distribution of antibiotic resistance genes in chicken gut microbiota commensals.</title>
        <authorList>
            <person name="Juricova H."/>
            <person name="Matiasovicova J."/>
            <person name="Kubasova T."/>
            <person name="Cejkova D."/>
            <person name="Rychlik I."/>
        </authorList>
    </citation>
    <scope>NUCLEOTIDE SEQUENCE [LARGE SCALE GENOMIC DNA]</scope>
    <source>
        <strain evidence="1 2">An425</strain>
    </source>
</reference>
<organism evidence="1 2">
    <name type="scientific">Fusobacterium mortiferum</name>
    <dbReference type="NCBI Taxonomy" id="850"/>
    <lineage>
        <taxon>Bacteria</taxon>
        <taxon>Fusobacteriati</taxon>
        <taxon>Fusobacteriota</taxon>
        <taxon>Fusobacteriia</taxon>
        <taxon>Fusobacteriales</taxon>
        <taxon>Fusobacteriaceae</taxon>
        <taxon>Fusobacterium</taxon>
    </lineage>
</organism>
<keyword evidence="2" id="KW-1185">Reference proteome</keyword>
<dbReference type="RefSeq" id="WP_204715538.1">
    <property type="nucleotide sequence ID" value="NZ_JACJLT010000005.1"/>
</dbReference>
<gene>
    <name evidence="1" type="ORF">H6A04_01170</name>
</gene>
<comment type="caution">
    <text evidence="1">The sequence shown here is derived from an EMBL/GenBank/DDBJ whole genome shotgun (WGS) entry which is preliminary data.</text>
</comment>
<sequence length="261" mass="30078">MKIKVTRKMLLLSNNLNKYENIISKNRVKSIYKVYEQLAKDIESTFNKSITSEFKDKVNEIVETKFKNNLQNVLININKINIDEFVDYFIKFFNRTINLDEIRSIKSKTLDKVLKKYVGKTVENITNTTKDILNKKITEYTQKGLTFNDMVKRIVSDTKGEIGLNRAKIISRTETAKAVGETNYITAKKAKLTKKTWIHSGGGKYDRKSHLELHGITIGINEYFDVGAEGKTPSVKMRFPKDPLCNSVGHIIHCYCQVFYS</sequence>
<dbReference type="EMBL" id="JACJLT010000005">
    <property type="protein sequence ID" value="MBM6874282.1"/>
    <property type="molecule type" value="Genomic_DNA"/>
</dbReference>
<evidence type="ECO:0008006" key="3">
    <source>
        <dbReference type="Google" id="ProtNLM"/>
    </source>
</evidence>
<evidence type="ECO:0000313" key="1">
    <source>
        <dbReference type="EMBL" id="MBM6874282.1"/>
    </source>
</evidence>
<evidence type="ECO:0000313" key="2">
    <source>
        <dbReference type="Proteomes" id="UP000728968"/>
    </source>
</evidence>
<name>A0ABS2FZL1_FUSMR</name>
<dbReference type="Proteomes" id="UP000728968">
    <property type="component" value="Unassembled WGS sequence"/>
</dbReference>
<protein>
    <recommendedName>
        <fullName evidence="3">Phage head morphogenesis domain-containing protein</fullName>
    </recommendedName>
</protein>
<proteinExistence type="predicted"/>
<accession>A0ABS2FZL1</accession>